<dbReference type="GO" id="GO:0016887">
    <property type="term" value="F:ATP hydrolysis activity"/>
    <property type="evidence" value="ECO:0007669"/>
    <property type="project" value="InterPro"/>
</dbReference>
<keyword evidence="3" id="KW-1133">Transmembrane helix</keyword>
<protein>
    <recommendedName>
        <fullName evidence="4">AAA+ ATPase domain-containing protein</fullName>
    </recommendedName>
</protein>
<dbReference type="GO" id="GO:0005737">
    <property type="term" value="C:cytoplasm"/>
    <property type="evidence" value="ECO:0007669"/>
    <property type="project" value="TreeGrafter"/>
</dbReference>
<dbReference type="GO" id="GO:0034605">
    <property type="term" value="P:cellular response to heat"/>
    <property type="evidence" value="ECO:0007669"/>
    <property type="project" value="TreeGrafter"/>
</dbReference>
<dbReference type="InterPro" id="IPR041546">
    <property type="entry name" value="ClpA/ClpB_AAA_lid"/>
</dbReference>
<name>A0A2H0YW89_9BACT</name>
<keyword evidence="3" id="KW-0812">Transmembrane</keyword>
<dbReference type="CDD" id="cd00009">
    <property type="entry name" value="AAA"/>
    <property type="match status" value="1"/>
</dbReference>
<reference evidence="5 6" key="1">
    <citation type="submission" date="2017-09" db="EMBL/GenBank/DDBJ databases">
        <title>Depth-based differentiation of microbial function through sediment-hosted aquifers and enrichment of novel symbionts in the deep terrestrial subsurface.</title>
        <authorList>
            <person name="Probst A.J."/>
            <person name="Ladd B."/>
            <person name="Jarett J.K."/>
            <person name="Geller-Mcgrath D.E."/>
            <person name="Sieber C.M."/>
            <person name="Emerson J.B."/>
            <person name="Anantharaman K."/>
            <person name="Thomas B.C."/>
            <person name="Malmstrom R."/>
            <person name="Stieglmeier M."/>
            <person name="Klingl A."/>
            <person name="Woyke T."/>
            <person name="Ryan C.M."/>
            <person name="Banfield J.F."/>
        </authorList>
    </citation>
    <scope>NUCLEOTIDE SEQUENCE [LARGE SCALE GENOMIC DNA]</scope>
    <source>
        <strain evidence="5">CG08_land_8_20_14_0_20_40_16</strain>
    </source>
</reference>
<accession>A0A2H0YW89</accession>
<dbReference type="InterPro" id="IPR003593">
    <property type="entry name" value="AAA+_ATPase"/>
</dbReference>
<sequence>MELTSLSYFFIATVIIVGIGVAIWLNQRFSLRTRGSVLEKYSRDLTKLSAEGELDPVIGRFHEIKRVIQILSRRTKNNPVLIGDSGVGKTAIVEELANQIQHGNVPDSLKNKRVLALDLSGLVAGTKYRGEFEQRLKSVVDEIKIAKRNIILFIDELQTLAEAGEATGAIDASDILKPALGRGELQAVGATTEEEYNKFIRTDPTLERRFQPVMVKEPTYNETLKILKGIRIKYEEHHQVKITDEAINAAVELSDKYLKDRYFPDKAIDLMDESAAKVRLSVVTNPEEYEDKKPTVTSKDIEEVINEWTNELISYVPKKQESTQA</sequence>
<comment type="caution">
    <text evidence="5">The sequence shown here is derived from an EMBL/GenBank/DDBJ whole genome shotgun (WGS) entry which is preliminary data.</text>
</comment>
<feature type="domain" description="AAA+ ATPase" evidence="4">
    <location>
        <begin position="75"/>
        <end position="219"/>
    </location>
</feature>
<dbReference type="PANTHER" id="PTHR11638">
    <property type="entry name" value="ATP-DEPENDENT CLP PROTEASE"/>
    <property type="match status" value="1"/>
</dbReference>
<dbReference type="SUPFAM" id="SSF52540">
    <property type="entry name" value="P-loop containing nucleoside triphosphate hydrolases"/>
    <property type="match status" value="1"/>
</dbReference>
<dbReference type="InterPro" id="IPR050130">
    <property type="entry name" value="ClpA_ClpB"/>
</dbReference>
<keyword evidence="2" id="KW-0067">ATP-binding</keyword>
<dbReference type="Pfam" id="PF23569">
    <property type="entry name" value="NBD_SMAX1"/>
    <property type="match status" value="1"/>
</dbReference>
<dbReference type="FunFam" id="3.40.50.300:FF:000010">
    <property type="entry name" value="Chaperone clpB 1, putative"/>
    <property type="match status" value="1"/>
</dbReference>
<evidence type="ECO:0000313" key="6">
    <source>
        <dbReference type="Proteomes" id="UP000231542"/>
    </source>
</evidence>
<gene>
    <name evidence="5" type="ORF">COT24_01840</name>
</gene>
<evidence type="ECO:0000256" key="1">
    <source>
        <dbReference type="ARBA" id="ARBA00022741"/>
    </source>
</evidence>
<dbReference type="PANTHER" id="PTHR11638:SF175">
    <property type="entry name" value="ATP-DEPENDENT CLP PROTEASE, ATP-BINDING SUBUNIT CLPC"/>
    <property type="match status" value="1"/>
</dbReference>
<dbReference type="Gene3D" id="3.40.50.300">
    <property type="entry name" value="P-loop containing nucleotide triphosphate hydrolases"/>
    <property type="match status" value="1"/>
</dbReference>
<evidence type="ECO:0000256" key="3">
    <source>
        <dbReference type="SAM" id="Phobius"/>
    </source>
</evidence>
<organism evidence="5 6">
    <name type="scientific">Candidatus Kerfeldbacteria bacterium CG08_land_8_20_14_0_20_40_16</name>
    <dbReference type="NCBI Taxonomy" id="2014244"/>
    <lineage>
        <taxon>Bacteria</taxon>
        <taxon>Candidatus Kerfeldiibacteriota</taxon>
    </lineage>
</organism>
<feature type="transmembrane region" description="Helical" evidence="3">
    <location>
        <begin position="6"/>
        <end position="25"/>
    </location>
</feature>
<evidence type="ECO:0000259" key="4">
    <source>
        <dbReference type="SMART" id="SM00382"/>
    </source>
</evidence>
<keyword evidence="3" id="KW-0472">Membrane</keyword>
<dbReference type="EMBL" id="PEXU01000022">
    <property type="protein sequence ID" value="PIS42761.1"/>
    <property type="molecule type" value="Genomic_DNA"/>
</dbReference>
<dbReference type="AlphaFoldDB" id="A0A2H0YW89"/>
<dbReference type="Gene3D" id="1.10.8.60">
    <property type="match status" value="1"/>
</dbReference>
<dbReference type="Proteomes" id="UP000231542">
    <property type="component" value="Unassembled WGS sequence"/>
</dbReference>
<dbReference type="GO" id="GO:0005524">
    <property type="term" value="F:ATP binding"/>
    <property type="evidence" value="ECO:0007669"/>
    <property type="project" value="UniProtKB-KW"/>
</dbReference>
<keyword evidence="1" id="KW-0547">Nucleotide-binding</keyword>
<evidence type="ECO:0000313" key="5">
    <source>
        <dbReference type="EMBL" id="PIS42761.1"/>
    </source>
</evidence>
<dbReference type="InterPro" id="IPR058680">
    <property type="entry name" value="NBD_SMAX1-like"/>
</dbReference>
<dbReference type="Pfam" id="PF17871">
    <property type="entry name" value="AAA_lid_9"/>
    <property type="match status" value="1"/>
</dbReference>
<evidence type="ECO:0000256" key="2">
    <source>
        <dbReference type="ARBA" id="ARBA00022840"/>
    </source>
</evidence>
<dbReference type="SMART" id="SM00382">
    <property type="entry name" value="AAA"/>
    <property type="match status" value="1"/>
</dbReference>
<proteinExistence type="predicted"/>
<dbReference type="InterPro" id="IPR027417">
    <property type="entry name" value="P-loop_NTPase"/>
</dbReference>